<sequence length="199" mass="23221">MAESFNMAESSMDELISSLSLLSISRETQEEQHEVRHEIEPGTKIEPAQKSSLYPELHGYVAESLGEELEYTFRDHDTKVDIKREFDTTTIGKFVCRRAKCIFHRWHSNYIAITIREYEDKSYNVLVYHQLCSGCKKPTRADLDKPMYGDRVAYRLKKWNGIHAKQLERKVYRNGEHKKKLCQGCEKGHCSRNKSSGKE</sequence>
<name>A0A2T4H9S1_FUSCU</name>
<dbReference type="AlphaFoldDB" id="A0A2T4H9S1"/>
<organism evidence="5 6">
    <name type="scientific">Fusarium culmorum</name>
    <dbReference type="NCBI Taxonomy" id="5516"/>
    <lineage>
        <taxon>Eukaryota</taxon>
        <taxon>Fungi</taxon>
        <taxon>Dikarya</taxon>
        <taxon>Ascomycota</taxon>
        <taxon>Pezizomycotina</taxon>
        <taxon>Sordariomycetes</taxon>
        <taxon>Hypocreomycetidae</taxon>
        <taxon>Hypocreales</taxon>
        <taxon>Nectriaceae</taxon>
        <taxon>Fusarium</taxon>
    </lineage>
</organism>
<dbReference type="InterPro" id="IPR027377">
    <property type="entry name" value="ZAR1/RTP1-5-like_Znf-3CxxC"/>
</dbReference>
<dbReference type="OrthoDB" id="8121437at2759"/>
<evidence type="ECO:0000313" key="6">
    <source>
        <dbReference type="Proteomes" id="UP000241587"/>
    </source>
</evidence>
<dbReference type="Pfam" id="PF13695">
    <property type="entry name" value="Zn_ribbon_3CxxC"/>
    <property type="match status" value="1"/>
</dbReference>
<protein>
    <recommendedName>
        <fullName evidence="4">3CxxC-type domain-containing protein</fullName>
    </recommendedName>
</protein>
<evidence type="ECO:0000313" key="5">
    <source>
        <dbReference type="EMBL" id="PTD12544.1"/>
    </source>
</evidence>
<evidence type="ECO:0000259" key="4">
    <source>
        <dbReference type="SMART" id="SM01328"/>
    </source>
</evidence>
<keyword evidence="1" id="KW-0479">Metal-binding</keyword>
<feature type="domain" description="3CxxC-type" evidence="4">
    <location>
        <begin position="89"/>
        <end position="188"/>
    </location>
</feature>
<evidence type="ECO:0000256" key="3">
    <source>
        <dbReference type="ARBA" id="ARBA00022833"/>
    </source>
</evidence>
<evidence type="ECO:0000256" key="2">
    <source>
        <dbReference type="ARBA" id="ARBA00022771"/>
    </source>
</evidence>
<evidence type="ECO:0000256" key="1">
    <source>
        <dbReference type="ARBA" id="ARBA00022723"/>
    </source>
</evidence>
<keyword evidence="6" id="KW-1185">Reference proteome</keyword>
<proteinExistence type="predicted"/>
<comment type="caution">
    <text evidence="5">The sequence shown here is derived from an EMBL/GenBank/DDBJ whole genome shotgun (WGS) entry which is preliminary data.</text>
</comment>
<reference evidence="5 6" key="1">
    <citation type="submission" date="2018-02" db="EMBL/GenBank/DDBJ databases">
        <title>Fusarium culmorum secondary metabolites in fungal-bacterial-plant interactions.</title>
        <authorList>
            <person name="Schmidt R."/>
        </authorList>
    </citation>
    <scope>NUCLEOTIDE SEQUENCE [LARGE SCALE GENOMIC DNA]</scope>
    <source>
        <strain evidence="5 6">PV</strain>
    </source>
</reference>
<dbReference type="GO" id="GO:0008270">
    <property type="term" value="F:zinc ion binding"/>
    <property type="evidence" value="ECO:0007669"/>
    <property type="project" value="UniProtKB-KW"/>
</dbReference>
<dbReference type="Proteomes" id="UP000241587">
    <property type="component" value="Unassembled WGS sequence"/>
</dbReference>
<gene>
    <name evidence="5" type="ORF">FCULG_00002817</name>
</gene>
<dbReference type="EMBL" id="PVEM01000001">
    <property type="protein sequence ID" value="PTD12544.1"/>
    <property type="molecule type" value="Genomic_DNA"/>
</dbReference>
<accession>A0A2T4H9S1</accession>
<dbReference type="SMART" id="SM01328">
    <property type="entry name" value="zf-3CxxC"/>
    <property type="match status" value="1"/>
</dbReference>
<keyword evidence="3" id="KW-0862">Zinc</keyword>
<dbReference type="OMA" id="YPELHGY"/>
<keyword evidence="2" id="KW-0863">Zinc-finger</keyword>